<evidence type="ECO:0000256" key="4">
    <source>
        <dbReference type="ARBA" id="ARBA00023136"/>
    </source>
</evidence>
<dbReference type="AlphaFoldDB" id="A0A8S3YPL1"/>
<dbReference type="GO" id="GO:0015179">
    <property type="term" value="F:L-amino acid transmembrane transporter activity"/>
    <property type="evidence" value="ECO:0007669"/>
    <property type="project" value="TreeGrafter"/>
</dbReference>
<keyword evidence="8" id="KW-1185">Reference proteome</keyword>
<dbReference type="InterPro" id="IPR050598">
    <property type="entry name" value="AminoAcid_Transporter"/>
</dbReference>
<evidence type="ECO:0000256" key="5">
    <source>
        <dbReference type="SAM" id="MobiDB-lite"/>
    </source>
</evidence>
<accession>A0A8S3YPL1</accession>
<dbReference type="EMBL" id="CAJHNH020000413">
    <property type="protein sequence ID" value="CAG5117482.1"/>
    <property type="molecule type" value="Genomic_DNA"/>
</dbReference>
<feature type="transmembrane region" description="Helical" evidence="6">
    <location>
        <begin position="208"/>
        <end position="228"/>
    </location>
</feature>
<feature type="transmembrane region" description="Helical" evidence="6">
    <location>
        <begin position="170"/>
        <end position="188"/>
    </location>
</feature>
<keyword evidence="4 6" id="KW-0472">Membrane</keyword>
<evidence type="ECO:0000256" key="6">
    <source>
        <dbReference type="SAM" id="Phobius"/>
    </source>
</evidence>
<reference evidence="7" key="1">
    <citation type="submission" date="2021-04" db="EMBL/GenBank/DDBJ databases">
        <authorList>
            <consortium name="Molecular Ecology Group"/>
        </authorList>
    </citation>
    <scope>NUCLEOTIDE SEQUENCE</scope>
</reference>
<dbReference type="InterPro" id="IPR002293">
    <property type="entry name" value="AA/rel_permease1"/>
</dbReference>
<evidence type="ECO:0000256" key="2">
    <source>
        <dbReference type="ARBA" id="ARBA00022692"/>
    </source>
</evidence>
<dbReference type="OrthoDB" id="10062876at2759"/>
<feature type="region of interest" description="Disordered" evidence="5">
    <location>
        <begin position="1"/>
        <end position="45"/>
    </location>
</feature>
<dbReference type="PANTHER" id="PTHR11785">
    <property type="entry name" value="AMINO ACID TRANSPORTER"/>
    <property type="match status" value="1"/>
</dbReference>
<organism evidence="7 8">
    <name type="scientific">Candidula unifasciata</name>
    <dbReference type="NCBI Taxonomy" id="100452"/>
    <lineage>
        <taxon>Eukaryota</taxon>
        <taxon>Metazoa</taxon>
        <taxon>Spiralia</taxon>
        <taxon>Lophotrochozoa</taxon>
        <taxon>Mollusca</taxon>
        <taxon>Gastropoda</taxon>
        <taxon>Heterobranchia</taxon>
        <taxon>Euthyneura</taxon>
        <taxon>Panpulmonata</taxon>
        <taxon>Eupulmonata</taxon>
        <taxon>Stylommatophora</taxon>
        <taxon>Helicina</taxon>
        <taxon>Helicoidea</taxon>
        <taxon>Geomitridae</taxon>
        <taxon>Candidula</taxon>
    </lineage>
</organism>
<protein>
    <submittedName>
        <fullName evidence="7">Uncharacterized protein</fullName>
    </submittedName>
</protein>
<dbReference type="PANTHER" id="PTHR11785:SF512">
    <property type="entry name" value="SOBREMESA, ISOFORM B"/>
    <property type="match status" value="1"/>
</dbReference>
<dbReference type="Pfam" id="PF13520">
    <property type="entry name" value="AA_permease_2"/>
    <property type="match status" value="1"/>
</dbReference>
<name>A0A8S3YPL1_9EUPU</name>
<comment type="subcellular location">
    <subcellularLocation>
        <location evidence="1">Membrane</location>
        <topology evidence="1">Multi-pass membrane protein</topology>
    </subcellularLocation>
</comment>
<feature type="transmembrane region" description="Helical" evidence="6">
    <location>
        <begin position="51"/>
        <end position="70"/>
    </location>
</feature>
<dbReference type="GO" id="GO:0016020">
    <property type="term" value="C:membrane"/>
    <property type="evidence" value="ECO:0007669"/>
    <property type="project" value="UniProtKB-SubCell"/>
</dbReference>
<keyword evidence="3 6" id="KW-1133">Transmembrane helix</keyword>
<comment type="caution">
    <text evidence="7">The sequence shown here is derived from an EMBL/GenBank/DDBJ whole genome shotgun (WGS) entry which is preliminary data.</text>
</comment>
<dbReference type="Gene3D" id="1.20.1740.10">
    <property type="entry name" value="Amino acid/polyamine transporter I"/>
    <property type="match status" value="1"/>
</dbReference>
<gene>
    <name evidence="7" type="ORF">CUNI_LOCUS3040</name>
</gene>
<feature type="compositionally biased region" description="Basic and acidic residues" evidence="5">
    <location>
        <begin position="16"/>
        <end position="45"/>
    </location>
</feature>
<evidence type="ECO:0000256" key="3">
    <source>
        <dbReference type="ARBA" id="ARBA00022989"/>
    </source>
</evidence>
<evidence type="ECO:0000313" key="7">
    <source>
        <dbReference type="EMBL" id="CAG5117482.1"/>
    </source>
</evidence>
<dbReference type="Proteomes" id="UP000678393">
    <property type="component" value="Unassembled WGS sequence"/>
</dbReference>
<keyword evidence="2 6" id="KW-0812">Transmembrane</keyword>
<sequence length="233" mass="25090">MDRVAGSIPRPSVSWTDRDHISQASGERGEPAGKKDDKKDKPGQNDLGKEIGLLYGGSLVINAIIGPGIFGTPKGVLAGVGSVGMSLVMWTFSGMFSMCAALCFAELRESVKREGVEYAYITEAFGPVAGFAYSWMRIAAAEPTSTAVFALAFTDYVADAIYDDCGPSKLFLNVLATLTVLSMFLVNVMSMKLSERLQMLSSVGKLSAISVVVIMGVKRMIDGTFFFFKNMSW</sequence>
<proteinExistence type="predicted"/>
<evidence type="ECO:0000256" key="1">
    <source>
        <dbReference type="ARBA" id="ARBA00004141"/>
    </source>
</evidence>
<feature type="transmembrane region" description="Helical" evidence="6">
    <location>
        <begin position="76"/>
        <end position="104"/>
    </location>
</feature>
<evidence type="ECO:0000313" key="8">
    <source>
        <dbReference type="Proteomes" id="UP000678393"/>
    </source>
</evidence>